<keyword evidence="2" id="KW-1185">Reference proteome</keyword>
<name>A0ABY9TJA1_9GAMM</name>
<proteinExistence type="predicted"/>
<dbReference type="Pfam" id="PF13642">
    <property type="entry name" value="DUF4144"/>
    <property type="match status" value="1"/>
</dbReference>
<protein>
    <submittedName>
        <fullName evidence="1">DUF4144 family protein</fullName>
    </submittedName>
</protein>
<reference evidence="2" key="1">
    <citation type="submission" date="2023-09" db="EMBL/GenBank/DDBJ databases">
        <authorList>
            <person name="Li S."/>
            <person name="Li X."/>
            <person name="Zhang C."/>
            <person name="Zhao Z."/>
        </authorList>
    </citation>
    <scope>NUCLEOTIDE SEQUENCE [LARGE SCALE GENOMIC DNA]</scope>
    <source>
        <strain evidence="2">SQ345</strain>
    </source>
</reference>
<dbReference type="EMBL" id="CP134146">
    <property type="protein sequence ID" value="WNC68882.1"/>
    <property type="molecule type" value="Genomic_DNA"/>
</dbReference>
<evidence type="ECO:0000313" key="1">
    <source>
        <dbReference type="EMBL" id="WNC68882.1"/>
    </source>
</evidence>
<organism evidence="1 2">
    <name type="scientific">Thalassotalea nanhaiensis</name>
    <dbReference type="NCBI Taxonomy" id="3065648"/>
    <lineage>
        <taxon>Bacteria</taxon>
        <taxon>Pseudomonadati</taxon>
        <taxon>Pseudomonadota</taxon>
        <taxon>Gammaproteobacteria</taxon>
        <taxon>Alteromonadales</taxon>
        <taxon>Colwelliaceae</taxon>
        <taxon>Thalassotalea</taxon>
    </lineage>
</organism>
<dbReference type="Gene3D" id="1.10.8.650">
    <property type="entry name" value="Uncharacterised protein PF13642 yp_926445, C-terminal domain"/>
    <property type="match status" value="1"/>
</dbReference>
<dbReference type="Proteomes" id="UP001248581">
    <property type="component" value="Chromosome"/>
</dbReference>
<evidence type="ECO:0000313" key="2">
    <source>
        <dbReference type="Proteomes" id="UP001248581"/>
    </source>
</evidence>
<gene>
    <name evidence="1" type="ORF">RI845_01710</name>
</gene>
<dbReference type="RefSeq" id="WP_348388036.1">
    <property type="nucleotide sequence ID" value="NZ_CP134146.1"/>
</dbReference>
<dbReference type="Gene3D" id="2.40.10.320">
    <property type="entry name" value="Uncharacterised protein PF13642 yp_926445, N-terminal domain"/>
    <property type="match status" value="1"/>
</dbReference>
<dbReference type="InterPro" id="IPR025284">
    <property type="entry name" value="DUF4144"/>
</dbReference>
<sequence>MITWPAFIKHDGEDELIYISSFSEWQSDEEMLLYIFTERDVLIDSTGKVFSLPVIQKNINSDDYLAIASVENVIELVKAHASMSGQCCIEKINCQSIKQAVELVKDLID</sequence>
<accession>A0ABY9TJA1</accession>